<dbReference type="Proteomes" id="UP000029590">
    <property type="component" value="Unassembled WGS sequence"/>
</dbReference>
<dbReference type="InterPro" id="IPR008861">
    <property type="entry name" value="GpX-like"/>
</dbReference>
<reference evidence="2" key="2">
    <citation type="submission" date="2017-09" db="EMBL/GenBank/DDBJ databases">
        <title>FDA dAtabase for Regulatory Grade micrObial Sequences (FDA-ARGOS): Supporting development and validation of Infectious Disease Dx tests.</title>
        <authorList>
            <person name="Minogue T."/>
            <person name="Wolcott M."/>
            <person name="Wasieloski L."/>
            <person name="Aguilar W."/>
            <person name="Moore D."/>
            <person name="Tallon L.J."/>
            <person name="Sadzewicz L."/>
            <person name="Ott S."/>
            <person name="Zhao X."/>
            <person name="Nagaraj S."/>
            <person name="Vavikolanu K."/>
            <person name="Aluvathingal J."/>
            <person name="Nadendla S."/>
            <person name="Sichtig H."/>
        </authorList>
    </citation>
    <scope>NUCLEOTIDE SEQUENCE</scope>
    <source>
        <strain evidence="2">FDAARGOS_390</strain>
    </source>
</reference>
<dbReference type="GeneID" id="66456052"/>
<dbReference type="Proteomes" id="UP000220629">
    <property type="component" value="Unassembled WGS sequence"/>
</dbReference>
<evidence type="ECO:0000313" key="1">
    <source>
        <dbReference type="EMBL" id="KGC17872.1"/>
    </source>
</evidence>
<dbReference type="RefSeq" id="WP_013696233.1">
    <property type="nucleotide sequence ID" value="NZ_CADEPO010000001.1"/>
</dbReference>
<dbReference type="KEGG" id="bgo:BM43_1547"/>
<name>A0A095GKT5_BURGA</name>
<evidence type="ECO:0000313" key="2">
    <source>
        <dbReference type="EMBL" id="PEH40000.1"/>
    </source>
</evidence>
<accession>A0A095GKT5</accession>
<dbReference type="OMA" id="ICARYYG"/>
<sequence length="68" mass="7103">MKVTALQDESLDALCWRYYGSTSGTVEAVMAANPGIAALGVALPAGTVVEMPAPVAIDQVRPLLQLFN</sequence>
<dbReference type="OrthoDB" id="8759063at2"/>
<reference evidence="1 3" key="1">
    <citation type="submission" date="2014-04" db="EMBL/GenBank/DDBJ databases">
        <authorList>
            <person name="Bishop-Lilly K.A."/>
            <person name="Broomall S.M."/>
            <person name="Chain P.S."/>
            <person name="Chertkov O."/>
            <person name="Coyne S.R."/>
            <person name="Daligault H.E."/>
            <person name="Davenport K.W."/>
            <person name="Erkkila T."/>
            <person name="Frey K.G."/>
            <person name="Gibbons H.S."/>
            <person name="Gu W."/>
            <person name="Jaissle J."/>
            <person name="Johnson S.L."/>
            <person name="Koroleva G.I."/>
            <person name="Ladner J.T."/>
            <person name="Lo C.-C."/>
            <person name="Minogue T.D."/>
            <person name="Munk C."/>
            <person name="Palacios G.F."/>
            <person name="Redden C.L."/>
            <person name="Rosenzweig C.N."/>
            <person name="Scholz M.B."/>
            <person name="Teshima H."/>
            <person name="Xu Y."/>
        </authorList>
    </citation>
    <scope>NUCLEOTIDE SEQUENCE [LARGE SCALE GENOMIC DNA]</scope>
    <source>
        <strain evidence="3">gladioli</strain>
        <strain evidence="1">Gladioli</strain>
    </source>
</reference>
<dbReference type="AlphaFoldDB" id="A0A095GKT5"/>
<reference evidence="4" key="3">
    <citation type="submission" date="2017-09" db="EMBL/GenBank/DDBJ databases">
        <title>FDA dAtabase for Regulatory Grade micrObial Sequences (FDA-ARGOS): Supporting development and validation of Infectious Disease Dx tests.</title>
        <authorList>
            <person name="Minogue T."/>
            <person name="Wolcott M."/>
            <person name="Wasieloski L."/>
            <person name="Aguilar W."/>
            <person name="Moore D."/>
            <person name="Tallon L."/>
            <person name="Sadzewicz L."/>
            <person name="Ott S."/>
            <person name="Zhao X."/>
            <person name="Nagaraj S."/>
            <person name="Vavikolanu K."/>
            <person name="Aluvathingal J."/>
            <person name="Nadendla S."/>
            <person name="Sichtig H."/>
        </authorList>
    </citation>
    <scope>NUCLEOTIDE SEQUENCE [LARGE SCALE GENOMIC DNA]</scope>
    <source>
        <strain evidence="4">FDAARGOS_390</strain>
    </source>
</reference>
<accession>A0A0D5DJS8</accession>
<proteinExistence type="predicted"/>
<evidence type="ECO:0000313" key="4">
    <source>
        <dbReference type="Proteomes" id="UP000220629"/>
    </source>
</evidence>
<comment type="caution">
    <text evidence="2">The sequence shown here is derived from an EMBL/GenBank/DDBJ whole genome shotgun (WGS) entry which is preliminary data.</text>
</comment>
<organism evidence="2 4">
    <name type="scientific">Burkholderia gladioli</name>
    <name type="common">Pseudomonas marginata</name>
    <name type="synonym">Phytomonas marginata</name>
    <dbReference type="NCBI Taxonomy" id="28095"/>
    <lineage>
        <taxon>Bacteria</taxon>
        <taxon>Pseudomonadati</taxon>
        <taxon>Pseudomonadota</taxon>
        <taxon>Betaproteobacteria</taxon>
        <taxon>Burkholderiales</taxon>
        <taxon>Burkholderiaceae</taxon>
        <taxon>Burkholderia</taxon>
    </lineage>
</organism>
<dbReference type="Pfam" id="PF05489">
    <property type="entry name" value="Phage_tail_X"/>
    <property type="match status" value="1"/>
</dbReference>
<dbReference type="EMBL" id="JPGG01000015">
    <property type="protein sequence ID" value="KGC17872.1"/>
    <property type="molecule type" value="Genomic_DNA"/>
</dbReference>
<protein>
    <submittedName>
        <fullName evidence="1 2">Phage tail protein</fullName>
    </submittedName>
</protein>
<gene>
    <name evidence="2" type="ORF">CRM94_37945</name>
    <name evidence="1" type="ORF">DM48_4095</name>
</gene>
<dbReference type="EMBL" id="PDDY01000004">
    <property type="protein sequence ID" value="PEH40000.1"/>
    <property type="molecule type" value="Genomic_DNA"/>
</dbReference>
<evidence type="ECO:0000313" key="3">
    <source>
        <dbReference type="Proteomes" id="UP000029590"/>
    </source>
</evidence>